<accession>A0A645BBE0</accession>
<evidence type="ECO:0000313" key="1">
    <source>
        <dbReference type="EMBL" id="MPM61981.1"/>
    </source>
</evidence>
<protein>
    <submittedName>
        <fullName evidence="1">Uncharacterized protein</fullName>
    </submittedName>
</protein>
<sequence>MCSTGQGSGKRHFVLAGVAIEGSYHGCSTIYTHKNRVFIDNAFTIEDLESNHTDRIA</sequence>
<dbReference type="EMBL" id="VSSQ01018628">
    <property type="protein sequence ID" value="MPM61981.1"/>
    <property type="molecule type" value="Genomic_DNA"/>
</dbReference>
<name>A0A645BBE0_9ZZZZ</name>
<comment type="caution">
    <text evidence="1">The sequence shown here is derived from an EMBL/GenBank/DDBJ whole genome shotgun (WGS) entry which is preliminary data.</text>
</comment>
<dbReference type="AlphaFoldDB" id="A0A645BBE0"/>
<reference evidence="1" key="1">
    <citation type="submission" date="2019-08" db="EMBL/GenBank/DDBJ databases">
        <authorList>
            <person name="Kucharzyk K."/>
            <person name="Murdoch R.W."/>
            <person name="Higgins S."/>
            <person name="Loffler F."/>
        </authorList>
    </citation>
    <scope>NUCLEOTIDE SEQUENCE</scope>
</reference>
<proteinExistence type="predicted"/>
<organism evidence="1">
    <name type="scientific">bioreactor metagenome</name>
    <dbReference type="NCBI Taxonomy" id="1076179"/>
    <lineage>
        <taxon>unclassified sequences</taxon>
        <taxon>metagenomes</taxon>
        <taxon>ecological metagenomes</taxon>
    </lineage>
</organism>
<gene>
    <name evidence="1" type="ORF">SDC9_108846</name>
</gene>